<keyword evidence="5" id="KW-1185">Reference proteome</keyword>
<dbReference type="GO" id="GO:0005634">
    <property type="term" value="C:nucleus"/>
    <property type="evidence" value="ECO:0007669"/>
    <property type="project" value="TreeGrafter"/>
</dbReference>
<dbReference type="PANTHER" id="PTHR46116:SF39">
    <property type="entry name" value="BACULOVIRAL IAP REPEAT-CONTAINING PROTEIN 6"/>
    <property type="match status" value="1"/>
</dbReference>
<proteinExistence type="predicted"/>
<reference evidence="4 5" key="1">
    <citation type="journal article" date="2018" name="IMA Fungus">
        <title>IMA Genome-F 9: Draft genome sequence of Annulohypoxylon stygium, Aspergillus mulundensis, Berkeleyomyces basicola (syn. Thielaviopsis basicola), Ceratocystis smalleyi, two Cercospora beticola strains, Coleophoma cylindrospora, Fusarium fracticaudum, Phialophora cf. hyalina, and Morchella septimelata.</title>
        <authorList>
            <person name="Wingfield B.D."/>
            <person name="Bills G.F."/>
            <person name="Dong Y."/>
            <person name="Huang W."/>
            <person name="Nel W.J."/>
            <person name="Swalarsk-Parry B.S."/>
            <person name="Vaghefi N."/>
            <person name="Wilken P.M."/>
            <person name="An Z."/>
            <person name="de Beer Z.W."/>
            <person name="De Vos L."/>
            <person name="Chen L."/>
            <person name="Duong T.A."/>
            <person name="Gao Y."/>
            <person name="Hammerbacher A."/>
            <person name="Kikkert J.R."/>
            <person name="Li Y."/>
            <person name="Li H."/>
            <person name="Li K."/>
            <person name="Li Q."/>
            <person name="Liu X."/>
            <person name="Ma X."/>
            <person name="Naidoo K."/>
            <person name="Pethybridge S.J."/>
            <person name="Sun J."/>
            <person name="Steenkamp E.T."/>
            <person name="van der Nest M.A."/>
            <person name="van Wyk S."/>
            <person name="Wingfield M.J."/>
            <person name="Xiong C."/>
            <person name="Yue Q."/>
            <person name="Zhang X."/>
        </authorList>
    </citation>
    <scope>NUCLEOTIDE SEQUENCE [LARGE SCALE GENOMIC DNA]</scope>
    <source>
        <strain evidence="4 5">BP 5553</strain>
    </source>
</reference>
<dbReference type="GO" id="GO:0016740">
    <property type="term" value="F:transferase activity"/>
    <property type="evidence" value="ECO:0007669"/>
    <property type="project" value="UniProtKB-KW"/>
</dbReference>
<dbReference type="AlphaFoldDB" id="A0A370TS08"/>
<dbReference type="GO" id="GO:0004869">
    <property type="term" value="F:cysteine-type endopeptidase inhibitor activity"/>
    <property type="evidence" value="ECO:0007669"/>
    <property type="project" value="TreeGrafter"/>
</dbReference>
<name>A0A370TS08_9HELO</name>
<protein>
    <recommendedName>
        <fullName evidence="3">UBC core domain-containing protein</fullName>
    </recommendedName>
</protein>
<dbReference type="Proteomes" id="UP000254866">
    <property type="component" value="Unassembled WGS sequence"/>
</dbReference>
<dbReference type="RefSeq" id="XP_031870957.1">
    <property type="nucleotide sequence ID" value="XM_032011264.1"/>
</dbReference>
<evidence type="ECO:0000313" key="5">
    <source>
        <dbReference type="Proteomes" id="UP000254866"/>
    </source>
</evidence>
<dbReference type="EMBL" id="NPIC01000002">
    <property type="protein sequence ID" value="RDL38301.1"/>
    <property type="molecule type" value="Genomic_DNA"/>
</dbReference>
<dbReference type="Gene3D" id="3.10.110.10">
    <property type="entry name" value="Ubiquitin Conjugating Enzyme"/>
    <property type="match status" value="1"/>
</dbReference>
<sequence>MTWLAGAKGSQPEQISGIYCNKCKRFTCIGCRGKPRLGKISYCALDAVVNNCCPHGRLFGSWLLLCRFDEVELQHKAAEDLQRRGPKAPLDNGTGYTPESEATASRVLFKDSNINYSQQNDLTDMVMTEVLLLLTAFLPVNGLGSSFDREPPAEFFALFRLSLLFDRVTMLLRNDSISDMARRSDLYQAALAFVTAMAKHPRLVHILTDKRPEKKRSPGLKSLGENFDSHALVVDISPSGLAGSLLTYCHNTFKQADAFACLSHNAAMAKGIHSDDSKQTIAIFKSIVGFRDAVKQTAPDAIQDPAKTPKDPWQEFTEAKQVTFTDDVLVNHRLSHEWCKIQSPPPGRMTGLWKEIASWTTSLPPGIFVKVSDSRPDVMKILIIGVPGSPYAGGLFIFDMYLPHNWPAVPPQMYFAMNQGCGLIRFSLNPNIHEDGTVCLSLLNTWHGSPAERWLPHRSTLLSVFVSIQAMILGVANPAENEPLRSSLDPDPQQIVKYVQAKTVYYAMLYWLTAENVSKNIWRDIIQMYWICKGKEVLATVREWSKTNKLISSWNTKSDVINFRCWNRTAEGVNLLEMLEKSLWSSSGSRRVEQPTPRYRY</sequence>
<dbReference type="Pfam" id="PF00179">
    <property type="entry name" value="UQ_con"/>
    <property type="match status" value="1"/>
</dbReference>
<dbReference type="GeneID" id="43595490"/>
<evidence type="ECO:0000256" key="1">
    <source>
        <dbReference type="ARBA" id="ARBA00022679"/>
    </source>
</evidence>
<dbReference type="SMART" id="SM00212">
    <property type="entry name" value="UBCc"/>
    <property type="match status" value="1"/>
</dbReference>
<dbReference type="GO" id="GO:0043066">
    <property type="term" value="P:negative regulation of apoptotic process"/>
    <property type="evidence" value="ECO:0007669"/>
    <property type="project" value="TreeGrafter"/>
</dbReference>
<dbReference type="PROSITE" id="PS50127">
    <property type="entry name" value="UBC_2"/>
    <property type="match status" value="1"/>
</dbReference>
<keyword evidence="2" id="KW-0833">Ubl conjugation pathway</keyword>
<organism evidence="4 5">
    <name type="scientific">Venustampulla echinocandica</name>
    <dbReference type="NCBI Taxonomy" id="2656787"/>
    <lineage>
        <taxon>Eukaryota</taxon>
        <taxon>Fungi</taxon>
        <taxon>Dikarya</taxon>
        <taxon>Ascomycota</taxon>
        <taxon>Pezizomycotina</taxon>
        <taxon>Leotiomycetes</taxon>
        <taxon>Helotiales</taxon>
        <taxon>Pleuroascaceae</taxon>
        <taxon>Venustampulla</taxon>
    </lineage>
</organism>
<dbReference type="SUPFAM" id="SSF54495">
    <property type="entry name" value="UBC-like"/>
    <property type="match status" value="1"/>
</dbReference>
<evidence type="ECO:0000259" key="3">
    <source>
        <dbReference type="PROSITE" id="PS50127"/>
    </source>
</evidence>
<gene>
    <name evidence="4" type="ORF">BP5553_02641</name>
</gene>
<accession>A0A370TS08</accession>
<dbReference type="InterPro" id="IPR000608">
    <property type="entry name" value="UBC"/>
</dbReference>
<dbReference type="STRING" id="2656787.A0A370TS08"/>
<keyword evidence="1" id="KW-0808">Transferase</keyword>
<dbReference type="PANTHER" id="PTHR46116">
    <property type="entry name" value="(E3-INDEPENDENT) E2 UBIQUITIN-CONJUGATING ENZYME"/>
    <property type="match status" value="1"/>
</dbReference>
<evidence type="ECO:0000256" key="2">
    <source>
        <dbReference type="ARBA" id="ARBA00022786"/>
    </source>
</evidence>
<dbReference type="InterPro" id="IPR016135">
    <property type="entry name" value="UBQ-conjugating_enzyme/RWD"/>
</dbReference>
<evidence type="ECO:0000313" key="4">
    <source>
        <dbReference type="EMBL" id="RDL38301.1"/>
    </source>
</evidence>
<feature type="domain" description="UBC core" evidence="3">
    <location>
        <begin position="347"/>
        <end position="518"/>
    </location>
</feature>
<comment type="caution">
    <text evidence="4">The sequence shown here is derived from an EMBL/GenBank/DDBJ whole genome shotgun (WGS) entry which is preliminary data.</text>
</comment>
<dbReference type="OrthoDB" id="47801at2759"/>